<reference evidence="5" key="1">
    <citation type="journal article" date="2019" name="Int. J. Syst. Evol. Microbiol.">
        <title>The Global Catalogue of Microorganisms (GCM) 10K type strain sequencing project: providing services to taxonomists for standard genome sequencing and annotation.</title>
        <authorList>
            <consortium name="The Broad Institute Genomics Platform"/>
            <consortium name="The Broad Institute Genome Sequencing Center for Infectious Disease"/>
            <person name="Wu L."/>
            <person name="Ma J."/>
        </authorList>
    </citation>
    <scope>NUCLEOTIDE SEQUENCE [LARGE SCALE GENOMIC DNA]</scope>
    <source>
        <strain evidence="5">JCM 16925</strain>
    </source>
</reference>
<dbReference type="InterPro" id="IPR013762">
    <property type="entry name" value="Integrase-like_cat_sf"/>
</dbReference>
<dbReference type="Proteomes" id="UP001499984">
    <property type="component" value="Unassembled WGS sequence"/>
</dbReference>
<gene>
    <name evidence="4" type="ORF">GCM10022233_65430</name>
</gene>
<dbReference type="PROSITE" id="PS51898">
    <property type="entry name" value="TYR_RECOMBINASE"/>
    <property type="match status" value="1"/>
</dbReference>
<keyword evidence="1" id="KW-0233">DNA recombination</keyword>
<sequence>MGRVCSALPGSMADGMGALHAHRYEPAASNGAPSIPVPTDPPPEARSDGGLPVQVSTQGRNSLAAPGPAPAPKAQRGRAQGASPRLRGPLIFDAVSSVLNAAVDDRLLASNPCRARSVKAPRPAPTRVHPWTAGQVFGVRAGLPDRYQGTVDVGARCGLRQGEIFGLADDNIGDLGWLYVRQQVKKVRGTLVYAPPKRGKLRDVPLDPEVSAALGEHMERFPPVDVTLPWLTPTGPKVTHRLVFTSGIGAAIWSQGFNDQAWKPALASAGIIPVPEKGERYAAAREHGMHALRHFYASVLLDAGENIKALSLYLGHSDPGFTLRVYTHLMPSSETRTRKAISAMFRAAGHDRSQAA</sequence>
<evidence type="ECO:0000256" key="2">
    <source>
        <dbReference type="SAM" id="MobiDB-lite"/>
    </source>
</evidence>
<dbReference type="Pfam" id="PF00589">
    <property type="entry name" value="Phage_integrase"/>
    <property type="match status" value="1"/>
</dbReference>
<dbReference type="CDD" id="cd01189">
    <property type="entry name" value="INT_ICEBs1_C_like"/>
    <property type="match status" value="1"/>
</dbReference>
<protein>
    <recommendedName>
        <fullName evidence="3">Tyr recombinase domain-containing protein</fullName>
    </recommendedName>
</protein>
<proteinExistence type="predicted"/>
<feature type="compositionally biased region" description="Pro residues" evidence="2">
    <location>
        <begin position="35"/>
        <end position="44"/>
    </location>
</feature>
<dbReference type="Gene3D" id="1.10.443.10">
    <property type="entry name" value="Intergrase catalytic core"/>
    <property type="match status" value="1"/>
</dbReference>
<keyword evidence="5" id="KW-1185">Reference proteome</keyword>
<feature type="domain" description="Tyr recombinase" evidence="3">
    <location>
        <begin position="126"/>
        <end position="342"/>
    </location>
</feature>
<evidence type="ECO:0000256" key="1">
    <source>
        <dbReference type="ARBA" id="ARBA00023172"/>
    </source>
</evidence>
<organism evidence="4 5">
    <name type="scientific">Streptomyces shaanxiensis</name>
    <dbReference type="NCBI Taxonomy" id="653357"/>
    <lineage>
        <taxon>Bacteria</taxon>
        <taxon>Bacillati</taxon>
        <taxon>Actinomycetota</taxon>
        <taxon>Actinomycetes</taxon>
        <taxon>Kitasatosporales</taxon>
        <taxon>Streptomycetaceae</taxon>
        <taxon>Streptomyces</taxon>
    </lineage>
</organism>
<name>A0ABP7VZD9_9ACTN</name>
<dbReference type="EMBL" id="BAAAZY010000021">
    <property type="protein sequence ID" value="GAA4077374.1"/>
    <property type="molecule type" value="Genomic_DNA"/>
</dbReference>
<dbReference type="InterPro" id="IPR011010">
    <property type="entry name" value="DNA_brk_join_enz"/>
</dbReference>
<dbReference type="InterPro" id="IPR002104">
    <property type="entry name" value="Integrase_catalytic"/>
</dbReference>
<accession>A0ABP7VZD9</accession>
<evidence type="ECO:0000313" key="4">
    <source>
        <dbReference type="EMBL" id="GAA4077374.1"/>
    </source>
</evidence>
<feature type="region of interest" description="Disordered" evidence="2">
    <location>
        <begin position="27"/>
        <end position="84"/>
    </location>
</feature>
<evidence type="ECO:0000313" key="5">
    <source>
        <dbReference type="Proteomes" id="UP001499984"/>
    </source>
</evidence>
<evidence type="ECO:0000259" key="3">
    <source>
        <dbReference type="PROSITE" id="PS51898"/>
    </source>
</evidence>
<comment type="caution">
    <text evidence="4">The sequence shown here is derived from an EMBL/GenBank/DDBJ whole genome shotgun (WGS) entry which is preliminary data.</text>
</comment>
<dbReference type="SUPFAM" id="SSF56349">
    <property type="entry name" value="DNA breaking-rejoining enzymes"/>
    <property type="match status" value="1"/>
</dbReference>